<accession>A0ABU6X0Y9</accession>
<organism evidence="1 2">
    <name type="scientific">Stylosanthes scabra</name>
    <dbReference type="NCBI Taxonomy" id="79078"/>
    <lineage>
        <taxon>Eukaryota</taxon>
        <taxon>Viridiplantae</taxon>
        <taxon>Streptophyta</taxon>
        <taxon>Embryophyta</taxon>
        <taxon>Tracheophyta</taxon>
        <taxon>Spermatophyta</taxon>
        <taxon>Magnoliopsida</taxon>
        <taxon>eudicotyledons</taxon>
        <taxon>Gunneridae</taxon>
        <taxon>Pentapetalae</taxon>
        <taxon>rosids</taxon>
        <taxon>fabids</taxon>
        <taxon>Fabales</taxon>
        <taxon>Fabaceae</taxon>
        <taxon>Papilionoideae</taxon>
        <taxon>50 kb inversion clade</taxon>
        <taxon>dalbergioids sensu lato</taxon>
        <taxon>Dalbergieae</taxon>
        <taxon>Pterocarpus clade</taxon>
        <taxon>Stylosanthes</taxon>
    </lineage>
</organism>
<comment type="caution">
    <text evidence="1">The sequence shown here is derived from an EMBL/GenBank/DDBJ whole genome shotgun (WGS) entry which is preliminary data.</text>
</comment>
<evidence type="ECO:0000313" key="1">
    <source>
        <dbReference type="EMBL" id="MED6191794.1"/>
    </source>
</evidence>
<protein>
    <submittedName>
        <fullName evidence="1">Uncharacterized protein</fullName>
    </submittedName>
</protein>
<reference evidence="1 2" key="1">
    <citation type="journal article" date="2023" name="Plants (Basel)">
        <title>Bridging the Gap: Combining Genomics and Transcriptomics Approaches to Understand Stylosanthes scabra, an Orphan Legume from the Brazilian Caatinga.</title>
        <authorList>
            <person name="Ferreira-Neto J.R.C."/>
            <person name="da Silva M.D."/>
            <person name="Binneck E."/>
            <person name="de Melo N.F."/>
            <person name="da Silva R.H."/>
            <person name="de Melo A.L.T.M."/>
            <person name="Pandolfi V."/>
            <person name="Bustamante F.O."/>
            <person name="Brasileiro-Vidal A.C."/>
            <person name="Benko-Iseppon A.M."/>
        </authorList>
    </citation>
    <scope>NUCLEOTIDE SEQUENCE [LARGE SCALE GENOMIC DNA]</scope>
    <source>
        <tissue evidence="1">Leaves</tissue>
    </source>
</reference>
<proteinExistence type="predicted"/>
<evidence type="ECO:0000313" key="2">
    <source>
        <dbReference type="Proteomes" id="UP001341840"/>
    </source>
</evidence>
<keyword evidence="2" id="KW-1185">Reference proteome</keyword>
<gene>
    <name evidence="1" type="ORF">PIB30_004007</name>
</gene>
<dbReference type="Proteomes" id="UP001341840">
    <property type="component" value="Unassembled WGS sequence"/>
</dbReference>
<dbReference type="EMBL" id="JASCZI010211456">
    <property type="protein sequence ID" value="MED6191794.1"/>
    <property type="molecule type" value="Genomic_DNA"/>
</dbReference>
<name>A0ABU6X0Y9_9FABA</name>
<sequence>MECVAVACIQNPSSLVTHIPCSMFSESVGLHRYAQDPPSICEISSKVVARALATSRWKDGGLYRKPHHPRLLQCPLQTLKNSMVPTTISTSRWTSIHDELPAILSGGLWSTMAPPCTFIIGDYEGDAADAPRDNERCRWGALVMFLLKFYAVSRFEKASAYTGETGKKEASEEK</sequence>